<reference evidence="11" key="1">
    <citation type="submission" date="2021-03" db="EMBL/GenBank/DDBJ databases">
        <title>Chromosome level genome of the anhydrobiotic midge Polypedilum vanderplanki.</title>
        <authorList>
            <person name="Yoshida Y."/>
            <person name="Kikawada T."/>
            <person name="Gusev O."/>
        </authorList>
    </citation>
    <scope>NUCLEOTIDE SEQUENCE</scope>
    <source>
        <strain evidence="11">NIAS01</strain>
        <tissue evidence="11">Whole body or cell culture</tissue>
    </source>
</reference>
<dbReference type="GO" id="GO:0016095">
    <property type="term" value="P:polyprenol catabolic process"/>
    <property type="evidence" value="ECO:0007669"/>
    <property type="project" value="UniProtKB-UniRule"/>
</dbReference>
<evidence type="ECO:0000313" key="12">
    <source>
        <dbReference type="Proteomes" id="UP001107558"/>
    </source>
</evidence>
<dbReference type="AlphaFoldDB" id="A0A9J6BKZ0"/>
<comment type="similarity">
    <text evidence="6 9">Belongs to the steroid 5-alpha reductase family. Polyprenal reductase subfamily.</text>
</comment>
<dbReference type="OrthoDB" id="5788137at2759"/>
<feature type="transmembrane region" description="Helical" evidence="9">
    <location>
        <begin position="148"/>
        <end position="167"/>
    </location>
</feature>
<dbReference type="GO" id="GO:0006488">
    <property type="term" value="P:dolichol-linked oligosaccharide biosynthetic process"/>
    <property type="evidence" value="ECO:0007669"/>
    <property type="project" value="UniProtKB-UniRule"/>
</dbReference>
<evidence type="ECO:0000256" key="4">
    <source>
        <dbReference type="ARBA" id="ARBA00022989"/>
    </source>
</evidence>
<protein>
    <recommendedName>
        <fullName evidence="7 9">Polyprenal reductase</fullName>
        <ecNumber evidence="2 9">1.3.1.94</ecNumber>
    </recommendedName>
</protein>
<keyword evidence="4 9" id="KW-1133">Transmembrane helix</keyword>
<keyword evidence="5 9" id="KW-0472">Membrane</keyword>
<comment type="subcellular location">
    <subcellularLocation>
        <location evidence="1">Endomembrane system</location>
        <topology evidence="1">Multi-pass membrane protein</topology>
    </subcellularLocation>
    <subcellularLocation>
        <location evidence="9">Endoplasmic reticulum membrane</location>
    </subcellularLocation>
</comment>
<dbReference type="GO" id="GO:0005789">
    <property type="term" value="C:endoplasmic reticulum membrane"/>
    <property type="evidence" value="ECO:0007669"/>
    <property type="project" value="UniProtKB-SubCell"/>
</dbReference>
<keyword evidence="9" id="KW-0560">Oxidoreductase</keyword>
<dbReference type="GO" id="GO:0003865">
    <property type="term" value="F:3-oxo-5-alpha-steroid 4-dehydrogenase activity"/>
    <property type="evidence" value="ECO:0007669"/>
    <property type="project" value="TreeGrafter"/>
</dbReference>
<dbReference type="PROSITE" id="PS50244">
    <property type="entry name" value="S5A_REDUCTASE"/>
    <property type="match status" value="1"/>
</dbReference>
<comment type="pathway">
    <text evidence="9">Protein modification; protein glycosylation.</text>
</comment>
<evidence type="ECO:0000256" key="3">
    <source>
        <dbReference type="ARBA" id="ARBA00022692"/>
    </source>
</evidence>
<dbReference type="EC" id="1.3.1.94" evidence="2 9"/>
<evidence type="ECO:0000259" key="10">
    <source>
        <dbReference type="Pfam" id="PF02544"/>
    </source>
</evidence>
<name>A0A9J6BKZ0_POLVA</name>
<gene>
    <name evidence="11" type="ORF">PVAND_000444</name>
</gene>
<dbReference type="InterPro" id="IPR039698">
    <property type="entry name" value="Dfg10/SRD5A3"/>
</dbReference>
<dbReference type="Proteomes" id="UP001107558">
    <property type="component" value="Chromosome 3"/>
</dbReference>
<dbReference type="EMBL" id="JADBJN010000003">
    <property type="protein sequence ID" value="KAG5670163.1"/>
    <property type="molecule type" value="Genomic_DNA"/>
</dbReference>
<feature type="transmembrane region" description="Helical" evidence="9">
    <location>
        <begin position="6"/>
        <end position="25"/>
    </location>
</feature>
<feature type="transmembrane region" description="Helical" evidence="9">
    <location>
        <begin position="188"/>
        <end position="203"/>
    </location>
</feature>
<organism evidence="11 12">
    <name type="scientific">Polypedilum vanderplanki</name>
    <name type="common">Sleeping chironomid midge</name>
    <dbReference type="NCBI Taxonomy" id="319348"/>
    <lineage>
        <taxon>Eukaryota</taxon>
        <taxon>Metazoa</taxon>
        <taxon>Ecdysozoa</taxon>
        <taxon>Arthropoda</taxon>
        <taxon>Hexapoda</taxon>
        <taxon>Insecta</taxon>
        <taxon>Pterygota</taxon>
        <taxon>Neoptera</taxon>
        <taxon>Endopterygota</taxon>
        <taxon>Diptera</taxon>
        <taxon>Nematocera</taxon>
        <taxon>Chironomoidea</taxon>
        <taxon>Chironomidae</taxon>
        <taxon>Chironominae</taxon>
        <taxon>Polypedilum</taxon>
        <taxon>Polypedilum</taxon>
    </lineage>
</organism>
<dbReference type="InterPro" id="IPR001104">
    <property type="entry name" value="3-oxo-5_a-steroid_4-DH_C"/>
</dbReference>
<feature type="transmembrane region" description="Helical" evidence="9">
    <location>
        <begin position="248"/>
        <end position="272"/>
    </location>
</feature>
<dbReference type="GO" id="GO:0102389">
    <property type="term" value="F:polyprenol reductase activity"/>
    <property type="evidence" value="ECO:0007669"/>
    <property type="project" value="UniProtKB-UniRule"/>
</dbReference>
<dbReference type="Pfam" id="PF02544">
    <property type="entry name" value="Steroid_dh"/>
    <property type="match status" value="1"/>
</dbReference>
<evidence type="ECO:0000256" key="8">
    <source>
        <dbReference type="ARBA" id="ARBA00049427"/>
    </source>
</evidence>
<evidence type="ECO:0000256" key="9">
    <source>
        <dbReference type="RuleBase" id="RU367081"/>
    </source>
</evidence>
<evidence type="ECO:0000256" key="6">
    <source>
        <dbReference type="ARBA" id="ARBA00046320"/>
    </source>
</evidence>
<dbReference type="PANTHER" id="PTHR14624">
    <property type="entry name" value="DFG10 PROTEIN"/>
    <property type="match status" value="1"/>
</dbReference>
<evidence type="ECO:0000313" key="11">
    <source>
        <dbReference type="EMBL" id="KAG5670163.1"/>
    </source>
</evidence>
<dbReference type="PANTHER" id="PTHR14624:SF0">
    <property type="entry name" value="POLYPRENOL REDUCTASE"/>
    <property type="match status" value="1"/>
</dbReference>
<evidence type="ECO:0000256" key="1">
    <source>
        <dbReference type="ARBA" id="ARBA00004127"/>
    </source>
</evidence>
<accession>A0A9J6BKZ0</accession>
<keyword evidence="3 9" id="KW-0812">Transmembrane</keyword>
<keyword evidence="12" id="KW-1185">Reference proteome</keyword>
<keyword evidence="9" id="KW-0256">Endoplasmic reticulum</keyword>
<feature type="domain" description="3-oxo-5-alpha-steroid 4-dehydrogenase C-terminal" evidence="10">
    <location>
        <begin position="188"/>
        <end position="304"/>
    </location>
</feature>
<feature type="transmembrane region" description="Helical" evidence="9">
    <location>
        <begin position="66"/>
        <end position="87"/>
    </location>
</feature>
<proteinExistence type="inferred from homology"/>
<dbReference type="GO" id="GO:0160198">
    <property type="term" value="F:polyprenal reductase activity"/>
    <property type="evidence" value="ECO:0007669"/>
    <property type="project" value="UniProtKB-EC"/>
</dbReference>
<comment type="caution">
    <text evidence="11">The sequence shown here is derived from an EMBL/GenBank/DDBJ whole genome shotgun (WGS) entry which is preliminary data.</text>
</comment>
<evidence type="ECO:0000256" key="5">
    <source>
        <dbReference type="ARBA" id="ARBA00023136"/>
    </source>
</evidence>
<comment type="catalytic activity">
    <reaction evidence="8 9">
        <text>a di-trans,poly-cis-dolichal + NADP(+) = a di-trans,poly-cis-polyprenal + NADPH + H(+)</text>
        <dbReference type="Rhea" id="RHEA:80727"/>
        <dbReference type="Rhea" id="RHEA-COMP:19536"/>
        <dbReference type="Rhea" id="RHEA-COMP:19537"/>
        <dbReference type="ChEBI" id="CHEBI:15378"/>
        <dbReference type="ChEBI" id="CHEBI:57783"/>
        <dbReference type="ChEBI" id="CHEBI:58349"/>
        <dbReference type="ChEBI" id="CHEBI:231623"/>
        <dbReference type="ChEBI" id="CHEBI:231637"/>
        <dbReference type="EC" id="1.3.1.94"/>
    </reaction>
    <physiologicalReaction direction="right-to-left" evidence="8 9">
        <dbReference type="Rhea" id="RHEA:80729"/>
    </physiologicalReaction>
</comment>
<evidence type="ECO:0000256" key="7">
    <source>
        <dbReference type="ARBA" id="ARBA00047186"/>
    </source>
</evidence>
<comment type="function">
    <text evidence="9">Plays a key role in early steps of protein N-linked glycosylation by being involved in the conversion of polyprenol into dolichol. Acts as a polyprenal reductase that mediates the reduction of polyprenal into dolichal in a NADP-dependent mechanism. Dolichols are required for the synthesis of dolichol-linked monosaccharides and the oligosaccharide precursor used for N-glycosylation.</text>
</comment>
<sequence length="305" mass="36129">MNLINLLFIQLTVVIVILGTLMNLIEKHLPTNVKQMFRYGKHAYNGEKSDKLVSKIEIPKTWFKHFYVFALFWSWSAVILSIAIYFFDQKPHEYFIKYLDLSCGQDRKAETSPLLTLSTLILMTLQCTRRFVETNFLQIFSKKSKINLTHYMCGYLHYYGVIVLIIAKSEGFTRDQNIPLITFKSSEMFRVFIATMLFIYLWYKQYESNMIFINLRKNKSGKVTTEIHLMPKGGWFEYVSSPHMTSEVGMYLVLYILLFQNTSYIYCLLWVVSNQFSNALLTHQWYKDTFSDYPKNRKAFIPFLI</sequence>
<evidence type="ECO:0000256" key="2">
    <source>
        <dbReference type="ARBA" id="ARBA00012522"/>
    </source>
</evidence>
<keyword evidence="9" id="KW-0521">NADP</keyword>